<protein>
    <submittedName>
        <fullName evidence="4">Putative Amino acid/amide ABC transporter substrate-binding protein, HAAT family</fullName>
    </submittedName>
</protein>
<dbReference type="Proteomes" id="UP000234331">
    <property type="component" value="Unassembled WGS sequence"/>
</dbReference>
<reference evidence="4 5" key="1">
    <citation type="submission" date="2017-06" db="EMBL/GenBank/DDBJ databases">
        <authorList>
            <person name="Kim H.J."/>
            <person name="Triplett B.A."/>
        </authorList>
    </citation>
    <scope>NUCLEOTIDE SEQUENCE [LARGE SCALE GENOMIC DNA]</scope>
    <source>
        <strain evidence="4">FRACA_ARgP5</strain>
    </source>
</reference>
<dbReference type="InterPro" id="IPR028082">
    <property type="entry name" value="Peripla_BP_I"/>
</dbReference>
<comment type="similarity">
    <text evidence="1">Belongs to the leucine-binding protein family.</text>
</comment>
<accession>A0A2I2KUU1</accession>
<dbReference type="PANTHER" id="PTHR30483">
    <property type="entry name" value="LEUCINE-SPECIFIC-BINDING PROTEIN"/>
    <property type="match status" value="1"/>
</dbReference>
<feature type="domain" description="Leucine-binding protein" evidence="3">
    <location>
        <begin position="2"/>
        <end position="281"/>
    </location>
</feature>
<dbReference type="Gene3D" id="3.40.50.2300">
    <property type="match status" value="2"/>
</dbReference>
<dbReference type="InterPro" id="IPR051010">
    <property type="entry name" value="BCAA_transport"/>
</dbReference>
<keyword evidence="2" id="KW-0732">Signal</keyword>
<dbReference type="SUPFAM" id="SSF53822">
    <property type="entry name" value="Periplasmic binding protein-like I"/>
    <property type="match status" value="1"/>
</dbReference>
<dbReference type="InterPro" id="IPR028081">
    <property type="entry name" value="Leu-bd"/>
</dbReference>
<keyword evidence="5" id="KW-1185">Reference proteome</keyword>
<evidence type="ECO:0000259" key="3">
    <source>
        <dbReference type="Pfam" id="PF13458"/>
    </source>
</evidence>
<evidence type="ECO:0000256" key="2">
    <source>
        <dbReference type="ARBA" id="ARBA00022729"/>
    </source>
</evidence>
<dbReference type="AlphaFoldDB" id="A0A2I2KUU1"/>
<dbReference type="EMBL" id="FZMO01000257">
    <property type="protein sequence ID" value="SNQ49433.1"/>
    <property type="molecule type" value="Genomic_DNA"/>
</dbReference>
<evidence type="ECO:0000256" key="1">
    <source>
        <dbReference type="ARBA" id="ARBA00010062"/>
    </source>
</evidence>
<dbReference type="PANTHER" id="PTHR30483:SF38">
    <property type="entry name" value="BLR7848 PROTEIN"/>
    <property type="match status" value="1"/>
</dbReference>
<evidence type="ECO:0000313" key="5">
    <source>
        <dbReference type="Proteomes" id="UP000234331"/>
    </source>
</evidence>
<evidence type="ECO:0000313" key="4">
    <source>
        <dbReference type="EMBL" id="SNQ49433.1"/>
    </source>
</evidence>
<dbReference type="Pfam" id="PF13458">
    <property type="entry name" value="Peripla_BP_6"/>
    <property type="match status" value="1"/>
</dbReference>
<name>A0A2I2KUU1_9ACTN</name>
<gene>
    <name evidence="4" type="ORF">FRACA_330036</name>
</gene>
<proteinExistence type="inferred from homology"/>
<sequence length="337" mass="34677">MGGKQIEIRWCEDNNNPNDAVKCARAATRDGTVAVVGSNSQFSQPLTEVLAAAKVPCVGSVGATAAESKCAVCYRFDAGAQLIFGGLAPQMKADGVKSVSMIRRDIAIAAETSKSASTAARASGLDVKEDIKIGASTTDLAPAVATLEASGADGGMLLVPNEAALAFIKAAGQAGYKGPLGAVDSQIQTGLADLGPAAPQLRVVSAQPPVTAVKEYPGLARYAKELDAEKASGDSAAGIRNSTSLRAWLSVHVAAQVAAKVTGKLTATSMNDFFGTATNIDLFGILPTWTPSAKGTVKGFERLSNAQVFFLRVENGQFVLAPGAMHGLDLNTRRPLT</sequence>
<organism evidence="4 5">
    <name type="scientific">Frankia canadensis</name>
    <dbReference type="NCBI Taxonomy" id="1836972"/>
    <lineage>
        <taxon>Bacteria</taxon>
        <taxon>Bacillati</taxon>
        <taxon>Actinomycetota</taxon>
        <taxon>Actinomycetes</taxon>
        <taxon>Frankiales</taxon>
        <taxon>Frankiaceae</taxon>
        <taxon>Frankia</taxon>
    </lineage>
</organism>